<dbReference type="KEGG" id="rsi:Runsl_5784"/>
<gene>
    <name evidence="1" type="ordered locus">Runsl_5784</name>
</gene>
<dbReference type="AlphaFoldDB" id="A0A7U4E972"/>
<dbReference type="Proteomes" id="UP000000493">
    <property type="component" value="Plasmid pRUNSL04"/>
</dbReference>
<reference evidence="1 2" key="2">
    <citation type="journal article" date="2012" name="Stand. Genomic Sci.">
        <title>Complete genome sequence of the aquatic bacterium Runella slithyformis type strain (LSU 4(T)).</title>
        <authorList>
            <person name="Copeland A."/>
            <person name="Zhang X."/>
            <person name="Misra M."/>
            <person name="Lapidus A."/>
            <person name="Nolan M."/>
            <person name="Lucas S."/>
            <person name="Deshpande S."/>
            <person name="Cheng J.F."/>
            <person name="Tapia R."/>
            <person name="Goodwin L.A."/>
            <person name="Pitluck S."/>
            <person name="Liolios K."/>
            <person name="Pagani I."/>
            <person name="Ivanova N."/>
            <person name="Mikhailova N."/>
            <person name="Pati A."/>
            <person name="Chen A."/>
            <person name="Palaniappan K."/>
            <person name="Land M."/>
            <person name="Hauser L."/>
            <person name="Pan C."/>
            <person name="Jeffries C.D."/>
            <person name="Detter J.C."/>
            <person name="Brambilla E.M."/>
            <person name="Rohde M."/>
            <person name="Djao O.D."/>
            <person name="Goker M."/>
            <person name="Sikorski J."/>
            <person name="Tindall B.J."/>
            <person name="Woyke T."/>
            <person name="Bristow J."/>
            <person name="Eisen J.A."/>
            <person name="Markowitz V."/>
            <person name="Hugenholtz P."/>
            <person name="Kyrpides N.C."/>
            <person name="Klenk H.P."/>
            <person name="Mavromatis K."/>
        </authorList>
    </citation>
    <scope>NUCLEOTIDE SEQUENCE [LARGE SCALE GENOMIC DNA]</scope>
    <source>
        <strain evidence="2">ATCC 29530 / DSM 19594 / LMG 11500 / NCIMB 11436 / LSU 4</strain>
    </source>
</reference>
<keyword evidence="1" id="KW-0614">Plasmid</keyword>
<organism evidence="1 2">
    <name type="scientific">Runella slithyformis (strain ATCC 29530 / DSM 19594 / LMG 11500 / NCIMB 11436 / LSU 4)</name>
    <dbReference type="NCBI Taxonomy" id="761193"/>
    <lineage>
        <taxon>Bacteria</taxon>
        <taxon>Pseudomonadati</taxon>
        <taxon>Bacteroidota</taxon>
        <taxon>Cytophagia</taxon>
        <taxon>Cytophagales</taxon>
        <taxon>Spirosomataceae</taxon>
        <taxon>Runella</taxon>
    </lineage>
</organism>
<proteinExistence type="predicted"/>
<keyword evidence="2" id="KW-1185">Reference proteome</keyword>
<evidence type="ECO:0000313" key="1">
    <source>
        <dbReference type="EMBL" id="AEI52194.1"/>
    </source>
</evidence>
<evidence type="ECO:0000313" key="2">
    <source>
        <dbReference type="Proteomes" id="UP000000493"/>
    </source>
</evidence>
<protein>
    <submittedName>
        <fullName evidence="1">Uncharacterized protein</fullName>
    </submittedName>
</protein>
<reference evidence="2" key="1">
    <citation type="submission" date="2011-06" db="EMBL/GenBank/DDBJ databases">
        <title>The complete genome of plasmid 4 of Runella slithyformis DSM 19594.</title>
        <authorList>
            <consortium name="US DOE Joint Genome Institute (JGI-PGF)"/>
            <person name="Lucas S."/>
            <person name="Han J."/>
            <person name="Lapidus A."/>
            <person name="Bruce D."/>
            <person name="Goodwin L."/>
            <person name="Pitluck S."/>
            <person name="Peters L."/>
            <person name="Kyrpides N."/>
            <person name="Mavromatis K."/>
            <person name="Ivanova N."/>
            <person name="Ovchinnikova G."/>
            <person name="Zhang X."/>
            <person name="Misra M."/>
            <person name="Detter J.C."/>
            <person name="Tapia R."/>
            <person name="Han C."/>
            <person name="Land M."/>
            <person name="Hauser L."/>
            <person name="Markowitz V."/>
            <person name="Cheng J.-F."/>
            <person name="Hugenholtz P."/>
            <person name="Woyke T."/>
            <person name="Wu D."/>
            <person name="Tindall B."/>
            <person name="Faehrich R."/>
            <person name="Brambilla E."/>
            <person name="Klenk H.-P."/>
            <person name="Eisen J.A."/>
        </authorList>
    </citation>
    <scope>NUCLEOTIDE SEQUENCE [LARGE SCALE GENOMIC DNA]</scope>
    <source>
        <strain evidence="2">ATCC 29530 / DSM 19594 / LMG 11500 / NCIMB 11436 / LSU 4</strain>
        <plasmid evidence="2">pRUNSL04</plasmid>
    </source>
</reference>
<sequence length="41" mass="4724">MEKSTNKITKTVNNIRSKSQNAETCLLCHILFDISCFFMNV</sequence>
<geneLocation type="plasmid" evidence="1 2">
    <name>pRUNSL04</name>
</geneLocation>
<name>A0A7U4E972_RUNSL</name>
<accession>A0A7U4E972</accession>
<dbReference type="EMBL" id="CP002863">
    <property type="protein sequence ID" value="AEI52194.1"/>
    <property type="molecule type" value="Genomic_DNA"/>
</dbReference>